<protein>
    <submittedName>
        <fullName evidence="8">Starch-binding outer membrane protein, SusD/RagB family</fullName>
    </submittedName>
</protein>
<sequence>MKIKFKNITTTLLLSAITFTGLTSCDPDDFLDKGSNTILSSEDIAKDVDRLVIGAYDVLQWQNLGVNESFKKHIYPIMWQGIRADDMISQWNNFWGAGLLLDDFNLIQPNNSNIEALWSKWFAGVSRANTAITELEKSDVDNKARLIAEAKFIRAFCYFELVRSFGGVPLYTENPTAGESVTISRATADAVYTQVENDLRDAISDLQPRGGTENGRASRGAAQALLAKVHLAQGEYTDVLTYTNAIIASGEYQLETNYADNWDYSNEFGIESVFEVDYRSDLTTDYFEALGGRAEGNSAYQVFGYIFNGSNGGFGNGVPRPELISLYDNTDTRKDATFITPESILENGPQSCGCLIFNADGTVDFSNEADWLPNSTDTYNYFWLVNNTSWVSRASSRKYTIPQAIAPTLPTVSQTDANEKVIRYAEVLLMHAEASLFGSGASPSGQMAFDMIRNRAYGGMAPSLPLTLENLKLERRKELATEGWNRFSDLVRWGDAATALAFKNFSAGRDELLPIPQSEIDIVGTEVLPQNPGY</sequence>
<proteinExistence type="inferred from homology"/>
<dbReference type="Gene3D" id="1.25.40.390">
    <property type="match status" value="1"/>
</dbReference>
<evidence type="ECO:0000256" key="4">
    <source>
        <dbReference type="ARBA" id="ARBA00023136"/>
    </source>
</evidence>
<name>A0ABM9P224_9FLAO</name>
<keyword evidence="9" id="KW-1185">Reference proteome</keyword>
<dbReference type="InterPro" id="IPR012944">
    <property type="entry name" value="SusD_RagB_dom"/>
</dbReference>
<dbReference type="RefSeq" id="WP_348712355.1">
    <property type="nucleotide sequence ID" value="NZ_CAXIXW010000015.1"/>
</dbReference>
<dbReference type="InterPro" id="IPR033985">
    <property type="entry name" value="SusD-like_N"/>
</dbReference>
<evidence type="ECO:0000256" key="1">
    <source>
        <dbReference type="ARBA" id="ARBA00004442"/>
    </source>
</evidence>
<dbReference type="SUPFAM" id="SSF48452">
    <property type="entry name" value="TPR-like"/>
    <property type="match status" value="1"/>
</dbReference>
<evidence type="ECO:0000259" key="6">
    <source>
        <dbReference type="Pfam" id="PF07980"/>
    </source>
</evidence>
<organism evidence="8 9">
    <name type="scientific">Tenacibaculum platacis</name>
    <dbReference type="NCBI Taxonomy" id="3137852"/>
    <lineage>
        <taxon>Bacteria</taxon>
        <taxon>Pseudomonadati</taxon>
        <taxon>Bacteroidota</taxon>
        <taxon>Flavobacteriia</taxon>
        <taxon>Flavobacteriales</taxon>
        <taxon>Flavobacteriaceae</taxon>
        <taxon>Tenacibaculum</taxon>
    </lineage>
</organism>
<keyword evidence="4" id="KW-0472">Membrane</keyword>
<accession>A0ABM9P224</accession>
<comment type="subcellular location">
    <subcellularLocation>
        <location evidence="1">Cell outer membrane</location>
    </subcellularLocation>
</comment>
<keyword evidence="3" id="KW-0732">Signal</keyword>
<dbReference type="EMBL" id="CAXIXY010000004">
    <property type="protein sequence ID" value="CAL2087411.1"/>
    <property type="molecule type" value="Genomic_DNA"/>
</dbReference>
<feature type="domain" description="SusD-like N-terminal" evidence="7">
    <location>
        <begin position="29"/>
        <end position="231"/>
    </location>
</feature>
<dbReference type="Pfam" id="PF14322">
    <property type="entry name" value="SusD-like_3"/>
    <property type="match status" value="1"/>
</dbReference>
<evidence type="ECO:0000313" key="9">
    <source>
        <dbReference type="Proteomes" id="UP001497416"/>
    </source>
</evidence>
<reference evidence="8 9" key="1">
    <citation type="submission" date="2024-05" db="EMBL/GenBank/DDBJ databases">
        <authorList>
            <person name="Duchaud E."/>
        </authorList>
    </citation>
    <scope>NUCLEOTIDE SEQUENCE [LARGE SCALE GENOMIC DNA]</scope>
    <source>
        <strain evidence="8">Ena-SAMPLE-TAB-13-05-2024-13:56:06:370-140302</strain>
    </source>
</reference>
<keyword evidence="5" id="KW-0998">Cell outer membrane</keyword>
<evidence type="ECO:0000256" key="3">
    <source>
        <dbReference type="ARBA" id="ARBA00022729"/>
    </source>
</evidence>
<dbReference type="Proteomes" id="UP001497416">
    <property type="component" value="Unassembled WGS sequence"/>
</dbReference>
<comment type="similarity">
    <text evidence="2">Belongs to the SusD family.</text>
</comment>
<dbReference type="PROSITE" id="PS51257">
    <property type="entry name" value="PROKAR_LIPOPROTEIN"/>
    <property type="match status" value="1"/>
</dbReference>
<comment type="caution">
    <text evidence="8">The sequence shown here is derived from an EMBL/GenBank/DDBJ whole genome shotgun (WGS) entry which is preliminary data.</text>
</comment>
<feature type="domain" description="RagB/SusD" evidence="6">
    <location>
        <begin position="300"/>
        <end position="499"/>
    </location>
</feature>
<dbReference type="Pfam" id="PF07980">
    <property type="entry name" value="SusD_RagB"/>
    <property type="match status" value="1"/>
</dbReference>
<evidence type="ECO:0000313" key="8">
    <source>
        <dbReference type="EMBL" id="CAL2087411.1"/>
    </source>
</evidence>
<evidence type="ECO:0000259" key="7">
    <source>
        <dbReference type="Pfam" id="PF14322"/>
    </source>
</evidence>
<evidence type="ECO:0000256" key="5">
    <source>
        <dbReference type="ARBA" id="ARBA00023237"/>
    </source>
</evidence>
<dbReference type="InterPro" id="IPR011990">
    <property type="entry name" value="TPR-like_helical_dom_sf"/>
</dbReference>
<gene>
    <name evidence="8" type="ORF">T190607A01A_20802</name>
</gene>
<evidence type="ECO:0000256" key="2">
    <source>
        <dbReference type="ARBA" id="ARBA00006275"/>
    </source>
</evidence>